<dbReference type="EMBL" id="LCAW01000012">
    <property type="protein sequence ID" value="KKR98963.1"/>
    <property type="molecule type" value="Genomic_DNA"/>
</dbReference>
<protein>
    <recommendedName>
        <fullName evidence="5">Cell division protein FtsL</fullName>
    </recommendedName>
</protein>
<comment type="caution">
    <text evidence="3">The sequence shown here is derived from an EMBL/GenBank/DDBJ whole genome shotgun (WGS) entry which is preliminary data.</text>
</comment>
<keyword evidence="2" id="KW-1133">Transmembrane helix</keyword>
<organism evidence="3 4">
    <name type="scientific">Candidatus Uhrbacteria bacterium GW2011_GWC1_41_20</name>
    <dbReference type="NCBI Taxonomy" id="1618983"/>
    <lineage>
        <taxon>Bacteria</taxon>
        <taxon>Candidatus Uhriibacteriota</taxon>
    </lineage>
</organism>
<feature type="transmembrane region" description="Helical" evidence="2">
    <location>
        <begin position="20"/>
        <end position="38"/>
    </location>
</feature>
<gene>
    <name evidence="3" type="ORF">UU50_C0012G0011</name>
</gene>
<name>A0A0G0VDJ1_9BACT</name>
<evidence type="ECO:0000256" key="1">
    <source>
        <dbReference type="SAM" id="Coils"/>
    </source>
</evidence>
<keyword evidence="1" id="KW-0175">Coiled coil</keyword>
<sequence>MISLIPSVKTATIAFTSTRAFAICVLVCVGFVGAMYIWQVNVSATQGYTMRDLQQEIAVLEHENGQLQQQVSSLRSVDSVTTRVQMLGLVKVNNVRYLSPDDSMAVNR</sequence>
<dbReference type="AlphaFoldDB" id="A0A0G0VDJ1"/>
<dbReference type="Proteomes" id="UP000033930">
    <property type="component" value="Unassembled WGS sequence"/>
</dbReference>
<evidence type="ECO:0000313" key="3">
    <source>
        <dbReference type="EMBL" id="KKR98963.1"/>
    </source>
</evidence>
<keyword evidence="2" id="KW-0812">Transmembrane</keyword>
<evidence type="ECO:0008006" key="5">
    <source>
        <dbReference type="Google" id="ProtNLM"/>
    </source>
</evidence>
<feature type="coiled-coil region" evidence="1">
    <location>
        <begin position="50"/>
        <end position="77"/>
    </location>
</feature>
<reference evidence="3 4" key="1">
    <citation type="journal article" date="2015" name="Nature">
        <title>rRNA introns, odd ribosomes, and small enigmatic genomes across a large radiation of phyla.</title>
        <authorList>
            <person name="Brown C.T."/>
            <person name="Hug L.A."/>
            <person name="Thomas B.C."/>
            <person name="Sharon I."/>
            <person name="Castelle C.J."/>
            <person name="Singh A."/>
            <person name="Wilkins M.J."/>
            <person name="Williams K.H."/>
            <person name="Banfield J.F."/>
        </authorList>
    </citation>
    <scope>NUCLEOTIDE SEQUENCE [LARGE SCALE GENOMIC DNA]</scope>
</reference>
<accession>A0A0G0VDJ1</accession>
<keyword evidence="2" id="KW-0472">Membrane</keyword>
<evidence type="ECO:0000256" key="2">
    <source>
        <dbReference type="SAM" id="Phobius"/>
    </source>
</evidence>
<proteinExistence type="predicted"/>
<evidence type="ECO:0000313" key="4">
    <source>
        <dbReference type="Proteomes" id="UP000033930"/>
    </source>
</evidence>